<dbReference type="Proteomes" id="UP000075880">
    <property type="component" value="Unassembled WGS sequence"/>
</dbReference>
<feature type="region of interest" description="Disordered" evidence="1">
    <location>
        <begin position="142"/>
        <end position="172"/>
    </location>
</feature>
<dbReference type="PANTHER" id="PTHR14974">
    <property type="entry name" value="SIMILAR TO RIKEN CDNA 1700025G04 GENE"/>
    <property type="match status" value="1"/>
</dbReference>
<dbReference type="Pfam" id="PF15389">
    <property type="entry name" value="DUF4612"/>
    <property type="match status" value="1"/>
</dbReference>
<dbReference type="EnsemblMetazoa" id="ENSAATROPT007375">
    <property type="protein sequence ID" value="ENSAATROPP006605"/>
    <property type="gene ID" value="ENSAATROPG006000"/>
</dbReference>
<feature type="compositionally biased region" description="Basic residues" evidence="1">
    <location>
        <begin position="10"/>
        <end position="25"/>
    </location>
</feature>
<protein>
    <submittedName>
        <fullName evidence="2">Uncharacterized protein</fullName>
    </submittedName>
</protein>
<dbReference type="InterPro" id="IPR027967">
    <property type="entry name" value="DUF4612"/>
</dbReference>
<name>A0AAG5D6U6_ANOAO</name>
<evidence type="ECO:0000313" key="3">
    <source>
        <dbReference type="Proteomes" id="UP000075880"/>
    </source>
</evidence>
<keyword evidence="3" id="KW-1185">Reference proteome</keyword>
<sequence length="550" mass="59312">MGCGQSKIHLYPRKNKSKSNGKKSGHKDAEADEEDGQNGRGDDRGDRGDINGEKEKLDEEHSLRDDGSPEPPNGEIVSILRKNGSLLQSQEISSSQQNFFRMLDQKIEEGPDYDSSSETEQALEEARLNALVQHWESASLTTSMCSSTSRSLQGTPVRQVPLRQPPLRPPFQQPLSAELLSQQQHLLKQQHHHLHQQQQHQQQQHLQQQQQLIHHQQQQLHSLQQQHPPSSHLPPSAGVVPGAQGGVSQQQQQQQQQLLHQNLSIGMNMNSPKRVIGSGNAVSVGGMDPTGQRQLLSQSIIHQNYGVIQPSQAAPQLRPSSGRTLPSPVQCLQMSYYQQQQQQQQQAQALSQQFQQQQQQQQSIPPQSYYNDILRHPMQQQQQQQQQQMQSQPQPQPPAGISNVSSSVAASLASASVAVASAGGGSGGGGSTSGGSTSGAIGGPLTMAGLAEPRFPPAIAVQRLAPQVQRQLRETQELIKDSCAQLYGSGYTSTVGSPSVATGAVAGVGVVGPSTAGGPPGPLRSGPGSVLARASARRPTLETQYSQELS</sequence>
<feature type="region of interest" description="Disordered" evidence="1">
    <location>
        <begin position="377"/>
        <end position="406"/>
    </location>
</feature>
<evidence type="ECO:0000256" key="1">
    <source>
        <dbReference type="SAM" id="MobiDB-lite"/>
    </source>
</evidence>
<feature type="region of interest" description="Disordered" evidence="1">
    <location>
        <begin position="185"/>
        <end position="257"/>
    </location>
</feature>
<feature type="compositionally biased region" description="Polar residues" evidence="1">
    <location>
        <begin position="142"/>
        <end position="154"/>
    </location>
</feature>
<feature type="compositionally biased region" description="Low complexity" evidence="1">
    <location>
        <begin position="196"/>
        <end position="257"/>
    </location>
</feature>
<feature type="compositionally biased region" description="Gly residues" evidence="1">
    <location>
        <begin position="422"/>
        <end position="440"/>
    </location>
</feature>
<reference evidence="2" key="1">
    <citation type="submission" date="2024-04" db="UniProtKB">
        <authorList>
            <consortium name="EnsemblMetazoa"/>
        </authorList>
    </citation>
    <scope>IDENTIFICATION</scope>
    <source>
        <strain evidence="2">EBRO</strain>
    </source>
</reference>
<feature type="compositionally biased region" description="Low complexity" evidence="1">
    <location>
        <begin position="513"/>
        <end position="529"/>
    </location>
</feature>
<evidence type="ECO:0000313" key="2">
    <source>
        <dbReference type="EnsemblMetazoa" id="ENSAATROPP006605"/>
    </source>
</evidence>
<feature type="compositionally biased region" description="Basic and acidic residues" evidence="1">
    <location>
        <begin position="40"/>
        <end position="67"/>
    </location>
</feature>
<feature type="region of interest" description="Disordered" evidence="1">
    <location>
        <begin position="513"/>
        <end position="550"/>
    </location>
</feature>
<feature type="compositionally biased region" description="Polar residues" evidence="1">
    <location>
        <begin position="541"/>
        <end position="550"/>
    </location>
</feature>
<dbReference type="PANTHER" id="PTHR14974:SF3">
    <property type="entry name" value="SIMILAR TO RIKEN CDNA 1700025G04 GENE"/>
    <property type="match status" value="1"/>
</dbReference>
<dbReference type="AlphaFoldDB" id="A0AAG5D6U6"/>
<organism evidence="2 3">
    <name type="scientific">Anopheles atroparvus</name>
    <name type="common">European mosquito</name>
    <dbReference type="NCBI Taxonomy" id="41427"/>
    <lineage>
        <taxon>Eukaryota</taxon>
        <taxon>Metazoa</taxon>
        <taxon>Ecdysozoa</taxon>
        <taxon>Arthropoda</taxon>
        <taxon>Hexapoda</taxon>
        <taxon>Insecta</taxon>
        <taxon>Pterygota</taxon>
        <taxon>Neoptera</taxon>
        <taxon>Endopterygota</taxon>
        <taxon>Diptera</taxon>
        <taxon>Nematocera</taxon>
        <taxon>Culicoidea</taxon>
        <taxon>Culicidae</taxon>
        <taxon>Anophelinae</taxon>
        <taxon>Anopheles</taxon>
    </lineage>
</organism>
<feature type="compositionally biased region" description="Pro residues" evidence="1">
    <location>
        <begin position="163"/>
        <end position="172"/>
    </location>
</feature>
<feature type="region of interest" description="Disordered" evidence="1">
    <location>
        <begin position="1"/>
        <end position="82"/>
    </location>
</feature>
<accession>A0AAG5D6U6</accession>
<feature type="region of interest" description="Disordered" evidence="1">
    <location>
        <begin position="421"/>
        <end position="440"/>
    </location>
</feature>
<proteinExistence type="predicted"/>